<evidence type="ECO:0000256" key="2">
    <source>
        <dbReference type="PIRSR" id="PIRSR000390-1"/>
    </source>
</evidence>
<sequence>MIPYGRQDIDDADITAVVEVLKSDFITQGPAVPRFEAALSDWCGVPHAVAMNSATSALHVAYLALGLGPGDEFWTAPVTFVATANAALYCGAEVRFVDIDPVTYTLDLDRLEAMLVVAEAEGRLPKIVAPVHLAGQSCDMARLAELARRYGFRVVEDASHSIGAFFGNAPVGDCRFSDICVFSFHPVKIITTAEGGAATTRDPELAQKIELLRSHGVTRDPALMRNEPHGGWYYEQVALGYNYRMTDLQAALGASQMARLAGFIEARHARRAVYDEQLRGLPLQLPHQAEGQRSALHLYPVLVTQDAPLDRRALFDALRAAGIGVNMHYLPVYRQPWYVEHGFPQDECPVAEDYYARALSIPLYATLSEADQAQVIATLHRLLC</sequence>
<keyword evidence="3 4" id="KW-0663">Pyridoxal phosphate</keyword>
<evidence type="ECO:0000313" key="6">
    <source>
        <dbReference type="Proteomes" id="UP000000361"/>
    </source>
</evidence>
<dbReference type="NCBIfam" id="TIGR03588">
    <property type="entry name" value="PseC"/>
    <property type="match status" value="1"/>
</dbReference>
<evidence type="ECO:0000313" key="5">
    <source>
        <dbReference type="EMBL" id="ABL71627.1"/>
    </source>
</evidence>
<keyword evidence="6" id="KW-1185">Reference proteome</keyword>
<dbReference type="EnsemblBacteria" id="ABL71627">
    <property type="protein sequence ID" value="ABL71627"/>
    <property type="gene ID" value="Pden_3557"/>
</dbReference>
<dbReference type="InterPro" id="IPR015424">
    <property type="entry name" value="PyrdxlP-dep_Trfase"/>
</dbReference>
<keyword evidence="5" id="KW-0808">Transferase</keyword>
<organism evidence="5 6">
    <name type="scientific">Paracoccus denitrificans (strain Pd 1222)</name>
    <dbReference type="NCBI Taxonomy" id="318586"/>
    <lineage>
        <taxon>Bacteria</taxon>
        <taxon>Pseudomonadati</taxon>
        <taxon>Pseudomonadota</taxon>
        <taxon>Alphaproteobacteria</taxon>
        <taxon>Rhodobacterales</taxon>
        <taxon>Paracoccaceae</taxon>
        <taxon>Paracoccus</taxon>
    </lineage>
</organism>
<dbReference type="Gene3D" id="3.40.640.10">
    <property type="entry name" value="Type I PLP-dependent aspartate aminotransferase-like (Major domain)"/>
    <property type="match status" value="1"/>
</dbReference>
<dbReference type="InterPro" id="IPR000653">
    <property type="entry name" value="DegT/StrS_aminotransferase"/>
</dbReference>
<name>A1B7Y3_PARDP</name>
<dbReference type="eggNOG" id="COG0399">
    <property type="taxonomic scope" value="Bacteria"/>
</dbReference>
<protein>
    <submittedName>
        <fullName evidence="5">DegT/DnrJ/EryC1/StrS aminotransferase</fullName>
    </submittedName>
</protein>
<dbReference type="GeneID" id="93453211"/>
<dbReference type="OrthoDB" id="9768668at2"/>
<evidence type="ECO:0000256" key="1">
    <source>
        <dbReference type="ARBA" id="ARBA00037999"/>
    </source>
</evidence>
<dbReference type="PANTHER" id="PTHR30244:SF34">
    <property type="entry name" value="DTDP-4-AMINO-4,6-DIDEOXYGALACTOSE TRANSAMINASE"/>
    <property type="match status" value="1"/>
</dbReference>
<dbReference type="InterPro" id="IPR015421">
    <property type="entry name" value="PyrdxlP-dep_Trfase_major"/>
</dbReference>
<dbReference type="CDD" id="cd00616">
    <property type="entry name" value="AHBA_syn"/>
    <property type="match status" value="1"/>
</dbReference>
<dbReference type="Proteomes" id="UP000000361">
    <property type="component" value="Chromosome 2"/>
</dbReference>
<dbReference type="Pfam" id="PF01041">
    <property type="entry name" value="DegT_DnrJ_EryC1"/>
    <property type="match status" value="1"/>
</dbReference>
<dbReference type="EMBL" id="CP000490">
    <property type="protein sequence ID" value="ABL71627.1"/>
    <property type="molecule type" value="Genomic_DNA"/>
</dbReference>
<dbReference type="KEGG" id="pde:Pden_3557"/>
<dbReference type="RefSeq" id="WP_011749799.1">
    <property type="nucleotide sequence ID" value="NC_008687.1"/>
</dbReference>
<dbReference type="PIRSF" id="PIRSF000390">
    <property type="entry name" value="PLP_StrS"/>
    <property type="match status" value="1"/>
</dbReference>
<feature type="modified residue" description="N6-(pyridoxal phosphate)lysine" evidence="3">
    <location>
        <position position="188"/>
    </location>
</feature>
<accession>A1B7Y3</accession>
<proteinExistence type="inferred from homology"/>
<keyword evidence="5" id="KW-0032">Aminotransferase</keyword>
<dbReference type="Gene3D" id="3.90.1150.10">
    <property type="entry name" value="Aspartate Aminotransferase, domain 1"/>
    <property type="match status" value="1"/>
</dbReference>
<dbReference type="GO" id="GO:0008483">
    <property type="term" value="F:transaminase activity"/>
    <property type="evidence" value="ECO:0007669"/>
    <property type="project" value="UniProtKB-KW"/>
</dbReference>
<dbReference type="GO" id="GO:0000271">
    <property type="term" value="P:polysaccharide biosynthetic process"/>
    <property type="evidence" value="ECO:0007669"/>
    <property type="project" value="TreeGrafter"/>
</dbReference>
<feature type="active site" description="Proton acceptor" evidence="2">
    <location>
        <position position="188"/>
    </location>
</feature>
<reference evidence="6" key="1">
    <citation type="submission" date="2006-12" db="EMBL/GenBank/DDBJ databases">
        <title>Complete sequence of chromosome 2 of Paracoccus denitrificans PD1222.</title>
        <authorList>
            <person name="Copeland A."/>
            <person name="Lucas S."/>
            <person name="Lapidus A."/>
            <person name="Barry K."/>
            <person name="Detter J.C."/>
            <person name="Glavina del Rio T."/>
            <person name="Hammon N."/>
            <person name="Israni S."/>
            <person name="Dalin E."/>
            <person name="Tice H."/>
            <person name="Pitluck S."/>
            <person name="Munk A.C."/>
            <person name="Brettin T."/>
            <person name="Bruce D."/>
            <person name="Han C."/>
            <person name="Tapia R."/>
            <person name="Gilna P."/>
            <person name="Schmutz J."/>
            <person name="Larimer F."/>
            <person name="Land M."/>
            <person name="Hauser L."/>
            <person name="Kyrpides N."/>
            <person name="Lykidis A."/>
            <person name="Spiro S."/>
            <person name="Richardson D.J."/>
            <person name="Moir J.W.B."/>
            <person name="Ferguson S.J."/>
            <person name="van Spanning R.J.M."/>
            <person name="Richardson P."/>
        </authorList>
    </citation>
    <scope>NUCLEOTIDE SEQUENCE [LARGE SCALE GENOMIC DNA]</scope>
    <source>
        <strain evidence="6">Pd 1222</strain>
    </source>
</reference>
<evidence type="ECO:0000256" key="4">
    <source>
        <dbReference type="RuleBase" id="RU004508"/>
    </source>
</evidence>
<dbReference type="SUPFAM" id="SSF53383">
    <property type="entry name" value="PLP-dependent transferases"/>
    <property type="match status" value="1"/>
</dbReference>
<evidence type="ECO:0000256" key="3">
    <source>
        <dbReference type="PIRSR" id="PIRSR000390-2"/>
    </source>
</evidence>
<dbReference type="PANTHER" id="PTHR30244">
    <property type="entry name" value="TRANSAMINASE"/>
    <property type="match status" value="1"/>
</dbReference>
<comment type="similarity">
    <text evidence="1 4">Belongs to the DegT/DnrJ/EryC1 family.</text>
</comment>
<dbReference type="InterPro" id="IPR015422">
    <property type="entry name" value="PyrdxlP-dep_Trfase_small"/>
</dbReference>
<dbReference type="HOGENOM" id="CLU_033332_0_3_5"/>
<gene>
    <name evidence="5" type="ordered locus">Pden_3557</name>
</gene>
<dbReference type="InterPro" id="IPR020026">
    <property type="entry name" value="PseC"/>
</dbReference>
<dbReference type="AlphaFoldDB" id="A1B7Y3"/>
<dbReference type="STRING" id="318586.Pden_3557"/>
<dbReference type="GO" id="GO:0030170">
    <property type="term" value="F:pyridoxal phosphate binding"/>
    <property type="evidence" value="ECO:0007669"/>
    <property type="project" value="TreeGrafter"/>
</dbReference>